<dbReference type="EMBL" id="JBGMDY010000011">
    <property type="protein sequence ID" value="KAL2318635.1"/>
    <property type="molecule type" value="Genomic_DNA"/>
</dbReference>
<evidence type="ECO:0000313" key="1">
    <source>
        <dbReference type="EMBL" id="KAL2318635.1"/>
    </source>
</evidence>
<sequence length="99" mass="11056">MSTRSFSTRLYDYSSMPAVFNGSLPVQSVERRDSLVRVSPSKANWFRETHGFHSLTWRLSTMSAGQCSDLAHSIRRCKGGSSGARRFSTLACVPVHAWT</sequence>
<keyword evidence="2" id="KW-1185">Reference proteome</keyword>
<reference evidence="1 2" key="1">
    <citation type="submission" date="2024-08" db="EMBL/GenBank/DDBJ databases">
        <title>Insights into the chromosomal genome structure of Flemingia macrophylla.</title>
        <authorList>
            <person name="Ding Y."/>
            <person name="Zhao Y."/>
            <person name="Bi W."/>
            <person name="Wu M."/>
            <person name="Zhao G."/>
            <person name="Gong Y."/>
            <person name="Li W."/>
            <person name="Zhang P."/>
        </authorList>
    </citation>
    <scope>NUCLEOTIDE SEQUENCE [LARGE SCALE GENOMIC DNA]</scope>
    <source>
        <strain evidence="1">DYQJB</strain>
        <tissue evidence="1">Leaf</tissue>
    </source>
</reference>
<evidence type="ECO:0000313" key="2">
    <source>
        <dbReference type="Proteomes" id="UP001603857"/>
    </source>
</evidence>
<dbReference type="Proteomes" id="UP001603857">
    <property type="component" value="Unassembled WGS sequence"/>
</dbReference>
<comment type="caution">
    <text evidence="1">The sequence shown here is derived from an EMBL/GenBank/DDBJ whole genome shotgun (WGS) entry which is preliminary data.</text>
</comment>
<gene>
    <name evidence="1" type="ORF">Fmac_032511</name>
</gene>
<dbReference type="AlphaFoldDB" id="A0ABD1L6H4"/>
<organism evidence="1 2">
    <name type="scientific">Flemingia macrophylla</name>
    <dbReference type="NCBI Taxonomy" id="520843"/>
    <lineage>
        <taxon>Eukaryota</taxon>
        <taxon>Viridiplantae</taxon>
        <taxon>Streptophyta</taxon>
        <taxon>Embryophyta</taxon>
        <taxon>Tracheophyta</taxon>
        <taxon>Spermatophyta</taxon>
        <taxon>Magnoliopsida</taxon>
        <taxon>eudicotyledons</taxon>
        <taxon>Gunneridae</taxon>
        <taxon>Pentapetalae</taxon>
        <taxon>rosids</taxon>
        <taxon>fabids</taxon>
        <taxon>Fabales</taxon>
        <taxon>Fabaceae</taxon>
        <taxon>Papilionoideae</taxon>
        <taxon>50 kb inversion clade</taxon>
        <taxon>NPAAA clade</taxon>
        <taxon>indigoferoid/millettioid clade</taxon>
        <taxon>Phaseoleae</taxon>
        <taxon>Flemingia</taxon>
    </lineage>
</organism>
<protein>
    <submittedName>
        <fullName evidence="1">Uncharacterized protein</fullName>
    </submittedName>
</protein>
<proteinExistence type="predicted"/>
<accession>A0ABD1L6H4</accession>
<name>A0ABD1L6H4_9FABA</name>